<feature type="signal peptide" evidence="2">
    <location>
        <begin position="1"/>
        <end position="20"/>
    </location>
</feature>
<evidence type="ECO:0000313" key="3">
    <source>
        <dbReference type="EMBL" id="ORX78942.1"/>
    </source>
</evidence>
<name>A0A1Y1WZS7_9FUNG</name>
<feature type="compositionally biased region" description="Basic residues" evidence="1">
    <location>
        <begin position="308"/>
        <end position="323"/>
    </location>
</feature>
<sequence length="323" mass="34380">MLSLKNLLILTLGTALPVHGQNLTTVSHTYPLQTITWHLATEYISGVISAHTQVATIDAVTFSETLYGDTVTFVDDRYTIARTVEPKTFTRYIPKSTVSASLKLTSISRTLYPSIYTGTDAYYVAVEVETSGIPGSLYTITGPINSGVAVGTVVQKLAERSVIKTIPGPTVTHDVGIGDRMVTTANGVIETEYNITSTLVETFSSTLVTRRIESSSMAWGVTFTVSIPSSGSVSGIQSSRSLWSPPTVTITQDVTASITRTPVSATVGAPHVATDPPQPCQESKGSPIATSSPTDSHANKCLPTTQSKKCHTRPKHTKCLGSQ</sequence>
<evidence type="ECO:0000313" key="4">
    <source>
        <dbReference type="Proteomes" id="UP000193498"/>
    </source>
</evidence>
<accession>A0A1Y1WZS7</accession>
<feature type="chain" id="PRO_5012192207" evidence="2">
    <location>
        <begin position="21"/>
        <end position="323"/>
    </location>
</feature>
<evidence type="ECO:0000256" key="1">
    <source>
        <dbReference type="SAM" id="MobiDB-lite"/>
    </source>
</evidence>
<proteinExistence type="predicted"/>
<keyword evidence="4" id="KW-1185">Reference proteome</keyword>
<keyword evidence="2" id="KW-0732">Signal</keyword>
<protein>
    <submittedName>
        <fullName evidence="3">Uncharacterized protein</fullName>
    </submittedName>
</protein>
<feature type="region of interest" description="Disordered" evidence="1">
    <location>
        <begin position="267"/>
        <end position="323"/>
    </location>
</feature>
<organism evidence="3 4">
    <name type="scientific">Basidiobolus meristosporus CBS 931.73</name>
    <dbReference type="NCBI Taxonomy" id="1314790"/>
    <lineage>
        <taxon>Eukaryota</taxon>
        <taxon>Fungi</taxon>
        <taxon>Fungi incertae sedis</taxon>
        <taxon>Zoopagomycota</taxon>
        <taxon>Entomophthoromycotina</taxon>
        <taxon>Basidiobolomycetes</taxon>
        <taxon>Basidiobolales</taxon>
        <taxon>Basidiobolaceae</taxon>
        <taxon>Basidiobolus</taxon>
    </lineage>
</organism>
<reference evidence="3 4" key="1">
    <citation type="submission" date="2016-07" db="EMBL/GenBank/DDBJ databases">
        <title>Pervasive Adenine N6-methylation of Active Genes in Fungi.</title>
        <authorList>
            <consortium name="DOE Joint Genome Institute"/>
            <person name="Mondo S.J."/>
            <person name="Dannebaum R.O."/>
            <person name="Kuo R.C."/>
            <person name="Labutti K."/>
            <person name="Haridas S."/>
            <person name="Kuo A."/>
            <person name="Salamov A."/>
            <person name="Ahrendt S.R."/>
            <person name="Lipzen A."/>
            <person name="Sullivan W."/>
            <person name="Andreopoulos W.B."/>
            <person name="Clum A."/>
            <person name="Lindquist E."/>
            <person name="Daum C."/>
            <person name="Ramamoorthy G.K."/>
            <person name="Gryganskyi A."/>
            <person name="Culley D."/>
            <person name="Magnuson J.K."/>
            <person name="James T.Y."/>
            <person name="O'Malley M.A."/>
            <person name="Stajich J.E."/>
            <person name="Spatafora J.W."/>
            <person name="Visel A."/>
            <person name="Grigoriev I.V."/>
        </authorList>
    </citation>
    <scope>NUCLEOTIDE SEQUENCE [LARGE SCALE GENOMIC DNA]</scope>
    <source>
        <strain evidence="3 4">CBS 931.73</strain>
    </source>
</reference>
<dbReference type="AlphaFoldDB" id="A0A1Y1WZS7"/>
<dbReference type="EMBL" id="MCFE01000804">
    <property type="protein sequence ID" value="ORX78942.1"/>
    <property type="molecule type" value="Genomic_DNA"/>
</dbReference>
<evidence type="ECO:0000256" key="2">
    <source>
        <dbReference type="SAM" id="SignalP"/>
    </source>
</evidence>
<gene>
    <name evidence="3" type="ORF">K493DRAFT_308615</name>
</gene>
<feature type="compositionally biased region" description="Polar residues" evidence="1">
    <location>
        <begin position="280"/>
        <end position="307"/>
    </location>
</feature>
<comment type="caution">
    <text evidence="3">The sequence shown here is derived from an EMBL/GenBank/DDBJ whole genome shotgun (WGS) entry which is preliminary data.</text>
</comment>
<dbReference type="InParanoid" id="A0A1Y1WZS7"/>
<dbReference type="Proteomes" id="UP000193498">
    <property type="component" value="Unassembled WGS sequence"/>
</dbReference>